<reference evidence="2" key="1">
    <citation type="submission" date="2021-02" db="EMBL/GenBank/DDBJ databases">
        <authorList>
            <person name="Nowell W R."/>
        </authorList>
    </citation>
    <scope>NUCLEOTIDE SEQUENCE</scope>
</reference>
<evidence type="ECO:0000313" key="2">
    <source>
        <dbReference type="EMBL" id="CAF4443844.1"/>
    </source>
</evidence>
<feature type="domain" description="Doublecortin" evidence="1">
    <location>
        <begin position="8"/>
        <end position="62"/>
    </location>
</feature>
<proteinExistence type="predicted"/>
<dbReference type="Proteomes" id="UP000676336">
    <property type="component" value="Unassembled WGS sequence"/>
</dbReference>
<gene>
    <name evidence="2" type="ORF">SMN809_LOCUS32398</name>
</gene>
<dbReference type="AlphaFoldDB" id="A0A8S2WCB7"/>
<organism evidence="2 3">
    <name type="scientific">Rotaria magnacalcarata</name>
    <dbReference type="NCBI Taxonomy" id="392030"/>
    <lineage>
        <taxon>Eukaryota</taxon>
        <taxon>Metazoa</taxon>
        <taxon>Spiralia</taxon>
        <taxon>Gnathifera</taxon>
        <taxon>Rotifera</taxon>
        <taxon>Eurotatoria</taxon>
        <taxon>Bdelloidea</taxon>
        <taxon>Philodinida</taxon>
        <taxon>Philodinidae</taxon>
        <taxon>Rotaria</taxon>
    </lineage>
</organism>
<comment type="caution">
    <text evidence="2">The sequence shown here is derived from an EMBL/GenBank/DDBJ whole genome shotgun (WGS) entry which is preliminary data.</text>
</comment>
<dbReference type="PROSITE" id="PS50309">
    <property type="entry name" value="DC"/>
    <property type="match status" value="1"/>
</dbReference>
<name>A0A8S2WCB7_9BILA</name>
<dbReference type="GO" id="GO:0035556">
    <property type="term" value="P:intracellular signal transduction"/>
    <property type="evidence" value="ECO:0007669"/>
    <property type="project" value="InterPro"/>
</dbReference>
<sequence>MNQSVQGALVRFFRNGDEYHHGVKLAVNEFELKSWEAFLNYLDRQPKLRLSTGGIKHIYTFT</sequence>
<feature type="non-terminal residue" evidence="2">
    <location>
        <position position="62"/>
    </location>
</feature>
<evidence type="ECO:0000313" key="3">
    <source>
        <dbReference type="Proteomes" id="UP000676336"/>
    </source>
</evidence>
<dbReference type="InterPro" id="IPR036572">
    <property type="entry name" value="Doublecortin_dom_sf"/>
</dbReference>
<protein>
    <recommendedName>
        <fullName evidence="1">Doublecortin domain-containing protein</fullName>
    </recommendedName>
</protein>
<dbReference type="InterPro" id="IPR003533">
    <property type="entry name" value="Doublecortin_dom"/>
</dbReference>
<dbReference type="SUPFAM" id="SSF89837">
    <property type="entry name" value="Doublecortin (DC)"/>
    <property type="match status" value="1"/>
</dbReference>
<dbReference type="EMBL" id="CAJOBI010067757">
    <property type="protein sequence ID" value="CAF4443844.1"/>
    <property type="molecule type" value="Genomic_DNA"/>
</dbReference>
<dbReference type="Gene3D" id="3.10.20.230">
    <property type="entry name" value="Doublecortin domain"/>
    <property type="match status" value="1"/>
</dbReference>
<accession>A0A8S2WCB7</accession>
<evidence type="ECO:0000259" key="1">
    <source>
        <dbReference type="PROSITE" id="PS50309"/>
    </source>
</evidence>